<dbReference type="EMBL" id="JAEPRE010000219">
    <property type="protein sequence ID" value="KAG2230157.1"/>
    <property type="molecule type" value="Genomic_DNA"/>
</dbReference>
<reference evidence="1" key="1">
    <citation type="submission" date="2021-01" db="EMBL/GenBank/DDBJ databases">
        <title>Metabolic potential, ecology and presence of endohyphal bacteria is reflected in genomic diversity of Mucoromycotina.</title>
        <authorList>
            <person name="Muszewska A."/>
            <person name="Okrasinska A."/>
            <person name="Steczkiewicz K."/>
            <person name="Drgas O."/>
            <person name="Orlowska M."/>
            <person name="Perlinska-Lenart U."/>
            <person name="Aleksandrzak-Piekarczyk T."/>
            <person name="Szatraj K."/>
            <person name="Zielenkiewicz U."/>
            <person name="Pilsyk S."/>
            <person name="Malc E."/>
            <person name="Mieczkowski P."/>
            <person name="Kruszewska J.S."/>
            <person name="Biernat P."/>
            <person name="Pawlowska J."/>
        </authorList>
    </citation>
    <scope>NUCLEOTIDE SEQUENCE</scope>
    <source>
        <strain evidence="1">WA0000018081</strain>
    </source>
</reference>
<evidence type="ECO:0000313" key="1">
    <source>
        <dbReference type="EMBL" id="KAG2230157.1"/>
    </source>
</evidence>
<name>A0A8H7SL51_9FUNG</name>
<organism evidence="1 2">
    <name type="scientific">Thamnidium elegans</name>
    <dbReference type="NCBI Taxonomy" id="101142"/>
    <lineage>
        <taxon>Eukaryota</taxon>
        <taxon>Fungi</taxon>
        <taxon>Fungi incertae sedis</taxon>
        <taxon>Mucoromycota</taxon>
        <taxon>Mucoromycotina</taxon>
        <taxon>Mucoromycetes</taxon>
        <taxon>Mucorales</taxon>
        <taxon>Mucorineae</taxon>
        <taxon>Mucoraceae</taxon>
        <taxon>Thamnidium</taxon>
    </lineage>
</organism>
<comment type="caution">
    <text evidence="1">The sequence shown here is derived from an EMBL/GenBank/DDBJ whole genome shotgun (WGS) entry which is preliminary data.</text>
</comment>
<accession>A0A8H7SL51</accession>
<protein>
    <submittedName>
        <fullName evidence="1">Uncharacterized protein</fullName>
    </submittedName>
</protein>
<sequence length="103" mass="11684">MSLLSENTARVEQDIIEFLDTNSIEKWNTLDIIKQILSKYLIIDTASDATIVSNLYQPALDSFENHPDSGKVNKPREGNPLLKNALLVTKDNIIEKTQKEIEQ</sequence>
<keyword evidence="2" id="KW-1185">Reference proteome</keyword>
<dbReference type="AlphaFoldDB" id="A0A8H7SL51"/>
<dbReference type="Proteomes" id="UP000613177">
    <property type="component" value="Unassembled WGS sequence"/>
</dbReference>
<evidence type="ECO:0000313" key="2">
    <source>
        <dbReference type="Proteomes" id="UP000613177"/>
    </source>
</evidence>
<proteinExistence type="predicted"/>
<gene>
    <name evidence="1" type="ORF">INT48_004027</name>
</gene>